<name>A0A5P1E5J1_ASPOF</name>
<reference evidence="2" key="1">
    <citation type="journal article" date="2017" name="Nat. Commun.">
        <title>The asparagus genome sheds light on the origin and evolution of a young Y chromosome.</title>
        <authorList>
            <person name="Harkess A."/>
            <person name="Zhou J."/>
            <person name="Xu C."/>
            <person name="Bowers J.E."/>
            <person name="Van der Hulst R."/>
            <person name="Ayyampalayam S."/>
            <person name="Mercati F."/>
            <person name="Riccardi P."/>
            <person name="McKain M.R."/>
            <person name="Kakrana A."/>
            <person name="Tang H."/>
            <person name="Ray J."/>
            <person name="Groenendijk J."/>
            <person name="Arikit S."/>
            <person name="Mathioni S.M."/>
            <person name="Nakano M."/>
            <person name="Shan H."/>
            <person name="Telgmann-Rauber A."/>
            <person name="Kanno A."/>
            <person name="Yue Z."/>
            <person name="Chen H."/>
            <person name="Li W."/>
            <person name="Chen Y."/>
            <person name="Xu X."/>
            <person name="Zhang Y."/>
            <person name="Luo S."/>
            <person name="Chen H."/>
            <person name="Gao J."/>
            <person name="Mao Z."/>
            <person name="Pires J.C."/>
            <person name="Luo M."/>
            <person name="Kudrna D."/>
            <person name="Wing R.A."/>
            <person name="Meyers B.C."/>
            <person name="Yi K."/>
            <person name="Kong H."/>
            <person name="Lavrijsen P."/>
            <person name="Sunseri F."/>
            <person name="Falavigna A."/>
            <person name="Ye Y."/>
            <person name="Leebens-Mack J.H."/>
            <person name="Chen G."/>
        </authorList>
    </citation>
    <scope>NUCLEOTIDE SEQUENCE [LARGE SCALE GENOMIC DNA]</scope>
    <source>
        <strain evidence="2">cv. DH0086</strain>
    </source>
</reference>
<organism evidence="1 2">
    <name type="scientific">Asparagus officinalis</name>
    <name type="common">Garden asparagus</name>
    <dbReference type="NCBI Taxonomy" id="4686"/>
    <lineage>
        <taxon>Eukaryota</taxon>
        <taxon>Viridiplantae</taxon>
        <taxon>Streptophyta</taxon>
        <taxon>Embryophyta</taxon>
        <taxon>Tracheophyta</taxon>
        <taxon>Spermatophyta</taxon>
        <taxon>Magnoliopsida</taxon>
        <taxon>Liliopsida</taxon>
        <taxon>Asparagales</taxon>
        <taxon>Asparagaceae</taxon>
        <taxon>Asparagoideae</taxon>
        <taxon>Asparagus</taxon>
    </lineage>
</organism>
<accession>A0A5P1E5J1</accession>
<evidence type="ECO:0000313" key="2">
    <source>
        <dbReference type="Proteomes" id="UP000243459"/>
    </source>
</evidence>
<sequence>WRKNLASPSPLHLRSLEAGCQHEELILMSTSLTECFRESMYAIKLHLLSVMYS</sequence>
<feature type="non-terminal residue" evidence="1">
    <location>
        <position position="53"/>
    </location>
</feature>
<keyword evidence="2" id="KW-1185">Reference proteome</keyword>
<dbReference type="EMBL" id="CM007390">
    <property type="protein sequence ID" value="ONK56757.1"/>
    <property type="molecule type" value="Genomic_DNA"/>
</dbReference>
<gene>
    <name evidence="1" type="ORF">A4U43_C10F12560</name>
</gene>
<dbReference type="AlphaFoldDB" id="A0A5P1E5J1"/>
<feature type="non-terminal residue" evidence="1">
    <location>
        <position position="1"/>
    </location>
</feature>
<dbReference type="Proteomes" id="UP000243459">
    <property type="component" value="Chromosome 10"/>
</dbReference>
<evidence type="ECO:0000313" key="1">
    <source>
        <dbReference type="EMBL" id="ONK56757.1"/>
    </source>
</evidence>
<proteinExistence type="predicted"/>
<protein>
    <submittedName>
        <fullName evidence="1">Uncharacterized protein</fullName>
    </submittedName>
</protein>
<dbReference type="Gramene" id="ONK56757">
    <property type="protein sequence ID" value="ONK56757"/>
    <property type="gene ID" value="A4U43_C10F12560"/>
</dbReference>